<dbReference type="Proteomes" id="UP000199147">
    <property type="component" value="Unassembled WGS sequence"/>
</dbReference>
<dbReference type="STRING" id="146018.BN2156_03993"/>
<evidence type="ECO:0000256" key="1">
    <source>
        <dbReference type="SAM" id="Phobius"/>
    </source>
</evidence>
<dbReference type="EMBL" id="CWKH01000002">
    <property type="protein sequence ID" value="CRZ17112.1"/>
    <property type="molecule type" value="Genomic_DNA"/>
</dbReference>
<evidence type="ECO:0000313" key="3">
    <source>
        <dbReference type="Proteomes" id="UP000199147"/>
    </source>
</evidence>
<proteinExistence type="predicted"/>
<reference evidence="3" key="1">
    <citation type="submission" date="2015-07" db="EMBL/GenBank/DDBJ databases">
        <authorList>
            <person name="Urmite Genomes"/>
        </authorList>
    </citation>
    <scope>NUCLEOTIDE SEQUENCE [LARGE SCALE GENOMIC DNA]</scope>
    <source>
        <strain evidence="3">type strain: ATCC 49404</strain>
    </source>
</reference>
<keyword evidence="1" id="KW-1133">Transmembrane helix</keyword>
<protein>
    <submittedName>
        <fullName evidence="2">Integral membrane alanine and leucine rich protein</fullName>
    </submittedName>
</protein>
<dbReference type="Pfam" id="PF11361">
    <property type="entry name" value="DUF3159"/>
    <property type="match status" value="1"/>
</dbReference>
<feature type="transmembrane region" description="Helical" evidence="1">
    <location>
        <begin position="89"/>
        <end position="110"/>
    </location>
</feature>
<feature type="transmembrane region" description="Helical" evidence="1">
    <location>
        <begin position="38"/>
        <end position="58"/>
    </location>
</feature>
<dbReference type="InterPro" id="IPR016566">
    <property type="entry name" value="UCP010219"/>
</dbReference>
<name>A0A0H5RU86_9MYCO</name>
<gene>
    <name evidence="2" type="ORF">BN2156_03993</name>
</gene>
<dbReference type="AlphaFoldDB" id="A0A0H5RU86"/>
<feature type="transmembrane region" description="Helical" evidence="1">
    <location>
        <begin position="65"/>
        <end position="83"/>
    </location>
</feature>
<keyword evidence="1" id="KW-0812">Transmembrane</keyword>
<evidence type="ECO:0000313" key="2">
    <source>
        <dbReference type="EMBL" id="CRZ17112.1"/>
    </source>
</evidence>
<sequence length="204" mass="21811">MTDSPLDGLMARVGGVSGMVYSALPVTVYATVSALSGRVPAIVAALVTAAAVFGWQLLRRESVRPALWGFVGVAACALLALVTGQAKDFYLPGIWMSLASAIVMTGSILVRRPLVGVIWAWATGRDSTWRQVPGVRLVFNIVTAVLATVSWSRFLVQNYLYDTGQDGLLAVARLAMGWPLFVVTTTLVLLSARYAIRALPRSVT</sequence>
<feature type="transmembrane region" description="Helical" evidence="1">
    <location>
        <begin position="137"/>
        <end position="156"/>
    </location>
</feature>
<feature type="transmembrane region" description="Helical" evidence="1">
    <location>
        <begin position="12"/>
        <end position="32"/>
    </location>
</feature>
<feature type="transmembrane region" description="Helical" evidence="1">
    <location>
        <begin position="176"/>
        <end position="196"/>
    </location>
</feature>
<dbReference type="RefSeq" id="WP_162490895.1">
    <property type="nucleotide sequence ID" value="NZ_CWKH01000002.1"/>
</dbReference>
<accession>A0A0H5RU86</accession>
<organism evidence="2 3">
    <name type="scientific">Mycolicibacterium neworleansense</name>
    <dbReference type="NCBI Taxonomy" id="146018"/>
    <lineage>
        <taxon>Bacteria</taxon>
        <taxon>Bacillati</taxon>
        <taxon>Actinomycetota</taxon>
        <taxon>Actinomycetes</taxon>
        <taxon>Mycobacteriales</taxon>
        <taxon>Mycobacteriaceae</taxon>
        <taxon>Mycolicibacterium</taxon>
    </lineage>
</organism>
<keyword evidence="1" id="KW-0472">Membrane</keyword>
<keyword evidence="3" id="KW-1185">Reference proteome</keyword>